<comment type="similarity">
    <text evidence="3">Belongs to the acetyltransferase family. RimI subfamily.</text>
</comment>
<sequence length="155" mass="16741">MTVRSAGPDDVDAIAALELEAFPDDAWTPEYLQVAIDGKMPTVRILVAEDATGKVAGHALVSVVYEIAELQRIATAEQQRRRGIGGALLAASIDLARSEGAERLLLEVRENNVAAIEFYHRAGFVEIDRRERYYRDGATGLVLAMELPGSTATSG</sequence>
<dbReference type="SUPFAM" id="SSF55729">
    <property type="entry name" value="Acyl-CoA N-acyltransferases (Nat)"/>
    <property type="match status" value="1"/>
</dbReference>
<dbReference type="AlphaFoldDB" id="A0A7Z0IVK2"/>
<dbReference type="InterPro" id="IPR016181">
    <property type="entry name" value="Acyl_CoA_acyltransferase"/>
</dbReference>
<evidence type="ECO:0000256" key="2">
    <source>
        <dbReference type="ARBA" id="ARBA00023315"/>
    </source>
</evidence>
<dbReference type="CDD" id="cd04301">
    <property type="entry name" value="NAT_SF"/>
    <property type="match status" value="1"/>
</dbReference>
<evidence type="ECO:0000256" key="1">
    <source>
        <dbReference type="ARBA" id="ARBA00022679"/>
    </source>
</evidence>
<comment type="function">
    <text evidence="3">Acetylates the N-terminal alanine of ribosomal protein bS18.</text>
</comment>
<dbReference type="InterPro" id="IPR000182">
    <property type="entry name" value="GNAT_dom"/>
</dbReference>
<evidence type="ECO:0000256" key="3">
    <source>
        <dbReference type="RuleBase" id="RU363094"/>
    </source>
</evidence>
<dbReference type="PANTHER" id="PTHR43877:SF2">
    <property type="entry name" value="AMINOALKYLPHOSPHONATE N-ACETYLTRANSFERASE-RELATED"/>
    <property type="match status" value="1"/>
</dbReference>
<dbReference type="InterPro" id="IPR050832">
    <property type="entry name" value="Bact_Acetyltransf"/>
</dbReference>
<comment type="caution">
    <text evidence="5">The sequence shown here is derived from an EMBL/GenBank/DDBJ whole genome shotgun (WGS) entry which is preliminary data.</text>
</comment>
<keyword evidence="1 5" id="KW-0808">Transferase</keyword>
<dbReference type="InterPro" id="IPR006464">
    <property type="entry name" value="AcTrfase_RimI/Ard1"/>
</dbReference>
<organism evidence="5 6">
    <name type="scientific">Nocardioides panzhihuensis</name>
    <dbReference type="NCBI Taxonomy" id="860243"/>
    <lineage>
        <taxon>Bacteria</taxon>
        <taxon>Bacillati</taxon>
        <taxon>Actinomycetota</taxon>
        <taxon>Actinomycetes</taxon>
        <taxon>Propionibacteriales</taxon>
        <taxon>Nocardioidaceae</taxon>
        <taxon>Nocardioides</taxon>
    </lineage>
</organism>
<keyword evidence="2 5" id="KW-0012">Acyltransferase</keyword>
<dbReference type="GO" id="GO:0005737">
    <property type="term" value="C:cytoplasm"/>
    <property type="evidence" value="ECO:0007669"/>
    <property type="project" value="UniProtKB-SubCell"/>
</dbReference>
<accession>A0A7Z0IVK2</accession>
<comment type="subcellular location">
    <subcellularLocation>
        <location evidence="3">Cytoplasm</location>
    </subcellularLocation>
</comment>
<feature type="domain" description="N-acetyltransferase" evidence="4">
    <location>
        <begin position="1"/>
        <end position="148"/>
    </location>
</feature>
<dbReference type="RefSeq" id="WP_179661198.1">
    <property type="nucleotide sequence ID" value="NZ_JACBZR010000001.1"/>
</dbReference>
<proteinExistence type="inferred from homology"/>
<reference evidence="5 6" key="1">
    <citation type="submission" date="2020-07" db="EMBL/GenBank/DDBJ databases">
        <title>Sequencing the genomes of 1000 actinobacteria strains.</title>
        <authorList>
            <person name="Klenk H.-P."/>
        </authorList>
    </citation>
    <scope>NUCLEOTIDE SEQUENCE [LARGE SCALE GENOMIC DNA]</scope>
    <source>
        <strain evidence="5 6">DSM 26487</strain>
    </source>
</reference>
<dbReference type="NCBIfam" id="TIGR01575">
    <property type="entry name" value="rimI"/>
    <property type="match status" value="1"/>
</dbReference>
<gene>
    <name evidence="5" type="ORF">BJ988_005743</name>
</gene>
<dbReference type="Gene3D" id="3.40.630.30">
    <property type="match status" value="1"/>
</dbReference>
<protein>
    <recommendedName>
        <fullName evidence="3">[Ribosomal protein bS18]-alanine N-acetyltransferase</fullName>
        <ecNumber evidence="3">2.3.1.266</ecNumber>
    </recommendedName>
</protein>
<dbReference type="GO" id="GO:0008999">
    <property type="term" value="F:protein-N-terminal-alanine acetyltransferase activity"/>
    <property type="evidence" value="ECO:0007669"/>
    <property type="project" value="UniProtKB-EC"/>
</dbReference>
<dbReference type="Proteomes" id="UP000564496">
    <property type="component" value="Unassembled WGS sequence"/>
</dbReference>
<evidence type="ECO:0000259" key="4">
    <source>
        <dbReference type="PROSITE" id="PS51186"/>
    </source>
</evidence>
<keyword evidence="6" id="KW-1185">Reference proteome</keyword>
<dbReference type="Pfam" id="PF00583">
    <property type="entry name" value="Acetyltransf_1"/>
    <property type="match status" value="1"/>
</dbReference>
<evidence type="ECO:0000313" key="6">
    <source>
        <dbReference type="Proteomes" id="UP000564496"/>
    </source>
</evidence>
<keyword evidence="3" id="KW-0963">Cytoplasm</keyword>
<dbReference type="EMBL" id="JACBZR010000001">
    <property type="protein sequence ID" value="NYI81095.1"/>
    <property type="molecule type" value="Genomic_DNA"/>
</dbReference>
<dbReference type="PROSITE" id="PS51186">
    <property type="entry name" value="GNAT"/>
    <property type="match status" value="1"/>
</dbReference>
<name>A0A7Z0IVK2_9ACTN</name>
<evidence type="ECO:0000313" key="5">
    <source>
        <dbReference type="EMBL" id="NYI81095.1"/>
    </source>
</evidence>
<dbReference type="PANTHER" id="PTHR43877">
    <property type="entry name" value="AMINOALKYLPHOSPHONATE N-ACETYLTRANSFERASE-RELATED-RELATED"/>
    <property type="match status" value="1"/>
</dbReference>
<dbReference type="EC" id="2.3.1.266" evidence="3"/>
<comment type="catalytic activity">
    <reaction evidence="3">
        <text>N-terminal L-alanyl-[ribosomal protein bS18] + acetyl-CoA = N-terminal N(alpha)-acetyl-L-alanyl-[ribosomal protein bS18] + CoA + H(+)</text>
        <dbReference type="Rhea" id="RHEA:43756"/>
        <dbReference type="Rhea" id="RHEA-COMP:10676"/>
        <dbReference type="Rhea" id="RHEA-COMP:10677"/>
        <dbReference type="ChEBI" id="CHEBI:15378"/>
        <dbReference type="ChEBI" id="CHEBI:57287"/>
        <dbReference type="ChEBI" id="CHEBI:57288"/>
        <dbReference type="ChEBI" id="CHEBI:64718"/>
        <dbReference type="ChEBI" id="CHEBI:83683"/>
        <dbReference type="EC" id="2.3.1.266"/>
    </reaction>
</comment>